<name>A0A9W5X4B3_9BACI</name>
<gene>
    <name evidence="4" type="primary">ribT</name>
    <name evidence="4" type="ORF">GCM10011409_09130</name>
</gene>
<dbReference type="Proteomes" id="UP000621492">
    <property type="component" value="Unassembled WGS sequence"/>
</dbReference>
<dbReference type="PANTHER" id="PTHR43800">
    <property type="entry name" value="PEPTIDYL-LYSINE N-ACETYLTRANSFERASE YJAB"/>
    <property type="match status" value="1"/>
</dbReference>
<feature type="domain" description="N-acetyltransferase" evidence="3">
    <location>
        <begin position="3"/>
        <end position="123"/>
    </location>
</feature>
<dbReference type="AlphaFoldDB" id="A0A9W5X4B3"/>
<evidence type="ECO:0000313" key="4">
    <source>
        <dbReference type="EMBL" id="GGB33881.1"/>
    </source>
</evidence>
<protein>
    <submittedName>
        <fullName evidence="4">Protein RibT</fullName>
    </submittedName>
</protein>
<organism evidence="4 5">
    <name type="scientific">Lentibacillus populi</name>
    <dbReference type="NCBI Taxonomy" id="1827502"/>
    <lineage>
        <taxon>Bacteria</taxon>
        <taxon>Bacillati</taxon>
        <taxon>Bacillota</taxon>
        <taxon>Bacilli</taxon>
        <taxon>Bacillales</taxon>
        <taxon>Bacillaceae</taxon>
        <taxon>Lentibacillus</taxon>
    </lineage>
</organism>
<dbReference type="InterPro" id="IPR000182">
    <property type="entry name" value="GNAT_dom"/>
</dbReference>
<dbReference type="GO" id="GO:0016747">
    <property type="term" value="F:acyltransferase activity, transferring groups other than amino-acyl groups"/>
    <property type="evidence" value="ECO:0007669"/>
    <property type="project" value="InterPro"/>
</dbReference>
<reference evidence="4" key="2">
    <citation type="submission" date="2020-09" db="EMBL/GenBank/DDBJ databases">
        <authorList>
            <person name="Sun Q."/>
            <person name="Zhou Y."/>
        </authorList>
    </citation>
    <scope>NUCLEOTIDE SEQUENCE</scope>
    <source>
        <strain evidence="4">CGMCC 1.15454</strain>
    </source>
</reference>
<reference evidence="4" key="1">
    <citation type="journal article" date="2014" name="Int. J. Syst. Evol. Microbiol.">
        <title>Complete genome sequence of Corynebacterium casei LMG S-19264T (=DSM 44701T), isolated from a smear-ripened cheese.</title>
        <authorList>
            <consortium name="US DOE Joint Genome Institute (JGI-PGF)"/>
            <person name="Walter F."/>
            <person name="Albersmeier A."/>
            <person name="Kalinowski J."/>
            <person name="Ruckert C."/>
        </authorList>
    </citation>
    <scope>NUCLEOTIDE SEQUENCE</scope>
    <source>
        <strain evidence="4">CGMCC 1.15454</strain>
    </source>
</reference>
<dbReference type="PANTHER" id="PTHR43800:SF1">
    <property type="entry name" value="PEPTIDYL-LYSINE N-ACETYLTRANSFERASE YJAB"/>
    <property type="match status" value="1"/>
</dbReference>
<evidence type="ECO:0000259" key="3">
    <source>
        <dbReference type="PROSITE" id="PS51186"/>
    </source>
</evidence>
<dbReference type="Pfam" id="PF13508">
    <property type="entry name" value="Acetyltransf_7"/>
    <property type="match status" value="1"/>
</dbReference>
<dbReference type="PROSITE" id="PS51186">
    <property type="entry name" value="GNAT"/>
    <property type="match status" value="1"/>
</dbReference>
<comment type="caution">
    <text evidence="4">The sequence shown here is derived from an EMBL/GenBank/DDBJ whole genome shotgun (WGS) entry which is preliminary data.</text>
</comment>
<sequence>MLIRYKRNLEKIAMGLLSFMPEEKDVKKLQQTIKEYEENPDWHLFLWKEDDVLGAIGLRIEDDINAVIQHISVNPSHRNSGIGRKMVHAINNMYQDKYAVCAEENIQTFYNKCGQDDKEKEDD</sequence>
<dbReference type="CDD" id="cd04301">
    <property type="entry name" value="NAT_SF"/>
    <property type="match status" value="1"/>
</dbReference>
<keyword evidence="5" id="KW-1185">Reference proteome</keyword>
<accession>A0A9W5X4B3</accession>
<dbReference type="InterPro" id="IPR016181">
    <property type="entry name" value="Acyl_CoA_acyltransferase"/>
</dbReference>
<dbReference type="EMBL" id="BMJD01000004">
    <property type="protein sequence ID" value="GGB33881.1"/>
    <property type="molecule type" value="Genomic_DNA"/>
</dbReference>
<keyword evidence="1" id="KW-0808">Transferase</keyword>
<dbReference type="RefSeq" id="WP_088050511.1">
    <property type="nucleotide sequence ID" value="NZ_BMJD01000004.1"/>
</dbReference>
<evidence type="ECO:0000256" key="2">
    <source>
        <dbReference type="ARBA" id="ARBA00023315"/>
    </source>
</evidence>
<evidence type="ECO:0000313" key="5">
    <source>
        <dbReference type="Proteomes" id="UP000621492"/>
    </source>
</evidence>
<dbReference type="SUPFAM" id="SSF55729">
    <property type="entry name" value="Acyl-CoA N-acyltransferases (Nat)"/>
    <property type="match status" value="1"/>
</dbReference>
<keyword evidence="2" id="KW-0012">Acyltransferase</keyword>
<evidence type="ECO:0000256" key="1">
    <source>
        <dbReference type="ARBA" id="ARBA00022679"/>
    </source>
</evidence>
<proteinExistence type="predicted"/>
<dbReference type="Gene3D" id="3.40.630.30">
    <property type="match status" value="1"/>
</dbReference>